<dbReference type="EMBL" id="GEDG01030108">
    <property type="protein sequence ID" value="JAP12119.1"/>
    <property type="molecule type" value="Transcribed_RNA"/>
</dbReference>
<proteinExistence type="predicted"/>
<evidence type="ECO:0000313" key="1">
    <source>
        <dbReference type="EMBL" id="JAP12119.1"/>
    </source>
</evidence>
<organism evidence="1">
    <name type="scientific">Solanum chacoense</name>
    <name type="common">Chaco potato</name>
    <dbReference type="NCBI Taxonomy" id="4108"/>
    <lineage>
        <taxon>Eukaryota</taxon>
        <taxon>Viridiplantae</taxon>
        <taxon>Streptophyta</taxon>
        <taxon>Embryophyta</taxon>
        <taxon>Tracheophyta</taxon>
        <taxon>Spermatophyta</taxon>
        <taxon>Magnoliopsida</taxon>
        <taxon>eudicotyledons</taxon>
        <taxon>Gunneridae</taxon>
        <taxon>Pentapetalae</taxon>
        <taxon>asterids</taxon>
        <taxon>lamiids</taxon>
        <taxon>Solanales</taxon>
        <taxon>Solanaceae</taxon>
        <taxon>Solanoideae</taxon>
        <taxon>Solaneae</taxon>
        <taxon>Solanum</taxon>
    </lineage>
</organism>
<sequence length="71" mass="8352">MEKIPHHMKFSNRAQVHVPETDSTNKDLILDSLLQNLVDNSYVHIFQIQHRISSWALEKAHLLCTKKLPYE</sequence>
<reference evidence="1" key="1">
    <citation type="submission" date="2015-12" db="EMBL/GenBank/DDBJ databases">
        <title>Gene expression during late stages of embryo sac development: a critical building block for successful pollen-pistil interactions.</title>
        <authorList>
            <person name="Liu Y."/>
            <person name="Joly V."/>
            <person name="Sabar M."/>
            <person name="Matton D.P."/>
        </authorList>
    </citation>
    <scope>NUCLEOTIDE SEQUENCE</scope>
</reference>
<dbReference type="AlphaFoldDB" id="A0A0V0GWI9"/>
<protein>
    <submittedName>
        <fullName evidence="1">Putative ovule protein</fullName>
    </submittedName>
</protein>
<accession>A0A0V0GWI9</accession>
<name>A0A0V0GWI9_SOLCH</name>